<dbReference type="PANTHER" id="PTHR48027">
    <property type="entry name" value="HETEROGENEOUS NUCLEAR RIBONUCLEOPROTEIN 87F-RELATED"/>
    <property type="match status" value="1"/>
</dbReference>
<keyword evidence="1 2" id="KW-0694">RNA-binding</keyword>
<proteinExistence type="predicted"/>
<dbReference type="EMBL" id="CM035441">
    <property type="protein sequence ID" value="KAH7281722.1"/>
    <property type="molecule type" value="Genomic_DNA"/>
</dbReference>
<dbReference type="InterPro" id="IPR048289">
    <property type="entry name" value="RRM2_NsCP33-like"/>
</dbReference>
<dbReference type="Gene3D" id="3.30.70.330">
    <property type="match status" value="1"/>
</dbReference>
<dbReference type="AlphaFoldDB" id="A0A8T2QCE8"/>
<dbReference type="PROSITE" id="PS50102">
    <property type="entry name" value="RRM"/>
    <property type="match status" value="1"/>
</dbReference>
<accession>A0A8T2QCE8</accession>
<dbReference type="InterPro" id="IPR052462">
    <property type="entry name" value="SLIRP/GR-RBP-like"/>
</dbReference>
<dbReference type="InterPro" id="IPR035979">
    <property type="entry name" value="RBD_domain_sf"/>
</dbReference>
<organism evidence="5 6">
    <name type="scientific">Ceratopteris richardii</name>
    <name type="common">Triangle waterfern</name>
    <dbReference type="NCBI Taxonomy" id="49495"/>
    <lineage>
        <taxon>Eukaryota</taxon>
        <taxon>Viridiplantae</taxon>
        <taxon>Streptophyta</taxon>
        <taxon>Embryophyta</taxon>
        <taxon>Tracheophyta</taxon>
        <taxon>Polypodiopsida</taxon>
        <taxon>Polypodiidae</taxon>
        <taxon>Polypodiales</taxon>
        <taxon>Pteridineae</taxon>
        <taxon>Pteridaceae</taxon>
        <taxon>Parkerioideae</taxon>
        <taxon>Ceratopteris</taxon>
    </lineage>
</organism>
<protein>
    <recommendedName>
        <fullName evidence="4">RRM domain-containing protein</fullName>
    </recommendedName>
</protein>
<gene>
    <name evidence="5" type="ORF">KP509_36G060400</name>
</gene>
<comment type="caution">
    <text evidence="5">The sequence shown here is derived from an EMBL/GenBank/DDBJ whole genome shotgun (WGS) entry which is preliminary data.</text>
</comment>
<keyword evidence="6" id="KW-1185">Reference proteome</keyword>
<dbReference type="OMA" id="SYMEGTK"/>
<dbReference type="GO" id="GO:0003723">
    <property type="term" value="F:RNA binding"/>
    <property type="evidence" value="ECO:0007669"/>
    <property type="project" value="UniProtKB-UniRule"/>
</dbReference>
<feature type="region of interest" description="Disordered" evidence="3">
    <location>
        <begin position="108"/>
        <end position="163"/>
    </location>
</feature>
<dbReference type="InterPro" id="IPR012677">
    <property type="entry name" value="Nucleotide-bd_a/b_plait_sf"/>
</dbReference>
<evidence type="ECO:0000256" key="1">
    <source>
        <dbReference type="ARBA" id="ARBA00022884"/>
    </source>
</evidence>
<feature type="compositionally biased region" description="Low complexity" evidence="3">
    <location>
        <begin position="129"/>
        <end position="138"/>
    </location>
</feature>
<evidence type="ECO:0000313" key="6">
    <source>
        <dbReference type="Proteomes" id="UP000825935"/>
    </source>
</evidence>
<evidence type="ECO:0000259" key="4">
    <source>
        <dbReference type="PROSITE" id="PS50102"/>
    </source>
</evidence>
<dbReference type="OrthoDB" id="439808at2759"/>
<dbReference type="Pfam" id="PF00076">
    <property type="entry name" value="RRM_1"/>
    <property type="match status" value="1"/>
</dbReference>
<sequence length="163" mass="17541">MAQRIAFRGLTQSLKGKLFKIASTTTSFRSYMEGTKLFVGGISFRTSEDGLREAFAAHGDVMDTKIILDRETGRSRGFGFVTYYKEEDADTALSKLNGHMLDGRAIRVDRASARPPRPTSDFGSGSGFGSSFASDAGSTPTGSVPDDDWGSIPSLDAEVSHRS</sequence>
<dbReference type="Proteomes" id="UP000825935">
    <property type="component" value="Chromosome 36"/>
</dbReference>
<evidence type="ECO:0000256" key="3">
    <source>
        <dbReference type="SAM" id="MobiDB-lite"/>
    </source>
</evidence>
<evidence type="ECO:0000256" key="2">
    <source>
        <dbReference type="PROSITE-ProRule" id="PRU00176"/>
    </source>
</evidence>
<feature type="domain" description="RRM" evidence="4">
    <location>
        <begin position="35"/>
        <end position="113"/>
    </location>
</feature>
<dbReference type="InterPro" id="IPR000504">
    <property type="entry name" value="RRM_dom"/>
</dbReference>
<reference evidence="5" key="1">
    <citation type="submission" date="2021-08" db="EMBL/GenBank/DDBJ databases">
        <title>WGS assembly of Ceratopteris richardii.</title>
        <authorList>
            <person name="Marchant D.B."/>
            <person name="Chen G."/>
            <person name="Jenkins J."/>
            <person name="Shu S."/>
            <person name="Leebens-Mack J."/>
            <person name="Grimwood J."/>
            <person name="Schmutz J."/>
            <person name="Soltis P."/>
            <person name="Soltis D."/>
            <person name="Chen Z.-H."/>
        </authorList>
    </citation>
    <scope>NUCLEOTIDE SEQUENCE</scope>
    <source>
        <strain evidence="5">Whitten #5841</strain>
        <tissue evidence="5">Leaf</tissue>
    </source>
</reference>
<name>A0A8T2QCE8_CERRI</name>
<evidence type="ECO:0000313" key="5">
    <source>
        <dbReference type="EMBL" id="KAH7281722.1"/>
    </source>
</evidence>
<dbReference type="CDD" id="cd21608">
    <property type="entry name" value="RRM2_NsCP33_like"/>
    <property type="match status" value="1"/>
</dbReference>
<dbReference type="SMART" id="SM00360">
    <property type="entry name" value="RRM"/>
    <property type="match status" value="1"/>
</dbReference>
<dbReference type="SUPFAM" id="SSF54928">
    <property type="entry name" value="RNA-binding domain, RBD"/>
    <property type="match status" value="1"/>
</dbReference>